<comment type="caution">
    <text evidence="7">The sequence shown here is derived from an EMBL/GenBank/DDBJ whole genome shotgun (WGS) entry which is preliminary data.</text>
</comment>
<reference evidence="7 8" key="1">
    <citation type="submission" date="2018-11" db="EMBL/GenBank/DDBJ databases">
        <title>Rhodococcus spongicola sp. nov. and Rhodococcus xishaensis sp. nov. from marine sponges.</title>
        <authorList>
            <person name="Li L."/>
            <person name="Lin H.W."/>
        </authorList>
    </citation>
    <scope>NUCLEOTIDE SEQUENCE [LARGE SCALE GENOMIC DNA]</scope>
    <source>
        <strain evidence="7 8">LHW50502</strain>
    </source>
</reference>
<evidence type="ECO:0000313" key="7">
    <source>
        <dbReference type="EMBL" id="RVW06773.1"/>
    </source>
</evidence>
<sequence>MAWTAVAVGAIIVVGMLIFILQNTEEIDIAFLGWNFTLPLGVALLFAAIGGLLVMAFIGGARIWQLRNAYKSASAEPSRRDST</sequence>
<protein>
    <submittedName>
        <fullName evidence="7">DUF1049 domain-containing protein</fullName>
    </submittedName>
</protein>
<keyword evidence="1" id="KW-1003">Cell membrane</keyword>
<keyword evidence="2 5" id="KW-0812">Transmembrane</keyword>
<accession>A0A3S3BAB0</accession>
<name>A0A3S3BAB0_9NOCA</name>
<feature type="transmembrane region" description="Helical" evidence="5">
    <location>
        <begin position="5"/>
        <end position="22"/>
    </location>
</feature>
<dbReference type="EMBL" id="RKLN01000001">
    <property type="protein sequence ID" value="RVW06773.1"/>
    <property type="molecule type" value="Genomic_DNA"/>
</dbReference>
<evidence type="ECO:0000256" key="5">
    <source>
        <dbReference type="SAM" id="Phobius"/>
    </source>
</evidence>
<keyword evidence="8" id="KW-1185">Reference proteome</keyword>
<evidence type="ECO:0000256" key="4">
    <source>
        <dbReference type="ARBA" id="ARBA00023136"/>
    </source>
</evidence>
<evidence type="ECO:0000256" key="1">
    <source>
        <dbReference type="ARBA" id="ARBA00022475"/>
    </source>
</evidence>
<dbReference type="GO" id="GO:0005886">
    <property type="term" value="C:plasma membrane"/>
    <property type="evidence" value="ECO:0007669"/>
    <property type="project" value="InterPro"/>
</dbReference>
<evidence type="ECO:0000256" key="3">
    <source>
        <dbReference type="ARBA" id="ARBA00022989"/>
    </source>
</evidence>
<proteinExistence type="predicted"/>
<feature type="domain" description="Lipopolysaccharide assembly protein A" evidence="6">
    <location>
        <begin position="22"/>
        <end position="73"/>
    </location>
</feature>
<dbReference type="InterPro" id="IPR010445">
    <property type="entry name" value="LapA_dom"/>
</dbReference>
<dbReference type="AlphaFoldDB" id="A0A3S3BAB0"/>
<dbReference type="Proteomes" id="UP000284333">
    <property type="component" value="Unassembled WGS sequence"/>
</dbReference>
<evidence type="ECO:0000256" key="2">
    <source>
        <dbReference type="ARBA" id="ARBA00022692"/>
    </source>
</evidence>
<keyword evidence="3 5" id="KW-1133">Transmembrane helix</keyword>
<organism evidence="7 8">
    <name type="scientific">Rhodococcus spongiicola</name>
    <dbReference type="NCBI Taxonomy" id="2487352"/>
    <lineage>
        <taxon>Bacteria</taxon>
        <taxon>Bacillati</taxon>
        <taxon>Actinomycetota</taxon>
        <taxon>Actinomycetes</taxon>
        <taxon>Mycobacteriales</taxon>
        <taxon>Nocardiaceae</taxon>
        <taxon>Rhodococcus</taxon>
    </lineage>
</organism>
<gene>
    <name evidence="7" type="ORF">EF834_02895</name>
</gene>
<dbReference type="Pfam" id="PF06305">
    <property type="entry name" value="LapA_dom"/>
    <property type="match status" value="1"/>
</dbReference>
<evidence type="ECO:0000259" key="6">
    <source>
        <dbReference type="Pfam" id="PF06305"/>
    </source>
</evidence>
<keyword evidence="4 5" id="KW-0472">Membrane</keyword>
<feature type="transmembrane region" description="Helical" evidence="5">
    <location>
        <begin position="42"/>
        <end position="64"/>
    </location>
</feature>
<evidence type="ECO:0000313" key="8">
    <source>
        <dbReference type="Proteomes" id="UP000284333"/>
    </source>
</evidence>
<dbReference type="OrthoDB" id="4481491at2"/>